<keyword evidence="3" id="KW-0560">Oxidoreductase</keyword>
<dbReference type="Pfam" id="PF00107">
    <property type="entry name" value="ADH_zinc_N"/>
    <property type="match status" value="1"/>
</dbReference>
<dbReference type="SUPFAM" id="SSF50129">
    <property type="entry name" value="GroES-like"/>
    <property type="match status" value="1"/>
</dbReference>
<dbReference type="NCBIfam" id="NF003808">
    <property type="entry name" value="PRK05396.1"/>
    <property type="match status" value="1"/>
</dbReference>
<dbReference type="Pfam" id="PF08240">
    <property type="entry name" value="ADH_N"/>
    <property type="match status" value="1"/>
</dbReference>
<keyword evidence="2 4" id="KW-0862">Zinc</keyword>
<name>A0A7U9TIY6_9MOLU</name>
<evidence type="ECO:0000313" key="7">
    <source>
        <dbReference type="Proteomes" id="UP000620133"/>
    </source>
</evidence>
<comment type="cofactor">
    <cofactor evidence="4">
        <name>Zn(2+)</name>
        <dbReference type="ChEBI" id="CHEBI:29105"/>
    </cofactor>
</comment>
<dbReference type="Proteomes" id="UP000620133">
    <property type="component" value="Chromosome"/>
</dbReference>
<dbReference type="SMART" id="SM00829">
    <property type="entry name" value="PKS_ER"/>
    <property type="match status" value="1"/>
</dbReference>
<dbReference type="InterPro" id="IPR013149">
    <property type="entry name" value="ADH-like_C"/>
</dbReference>
<dbReference type="InterPro" id="IPR011032">
    <property type="entry name" value="GroES-like_sf"/>
</dbReference>
<dbReference type="KEGG" id="manr:MPAN_011600"/>
<dbReference type="EMBL" id="AP024412">
    <property type="protein sequence ID" value="BCR36267.1"/>
    <property type="molecule type" value="Genomic_DNA"/>
</dbReference>
<dbReference type="PANTHER" id="PTHR43401">
    <property type="entry name" value="L-THREONINE 3-DEHYDROGENASE"/>
    <property type="match status" value="1"/>
</dbReference>
<dbReference type="PROSITE" id="PS00059">
    <property type="entry name" value="ADH_ZINC"/>
    <property type="match status" value="1"/>
</dbReference>
<dbReference type="PANTHER" id="PTHR43401:SF2">
    <property type="entry name" value="L-THREONINE 3-DEHYDROGENASE"/>
    <property type="match status" value="1"/>
</dbReference>
<reference evidence="6" key="1">
    <citation type="submission" date="2021-01" db="EMBL/GenBank/DDBJ databases">
        <title>Draft genome sequence of Acholeplasmataceae bacterium strain Mahy22.</title>
        <authorList>
            <person name="Watanabe M."/>
            <person name="Kojima H."/>
            <person name="Fukui M."/>
        </authorList>
    </citation>
    <scope>NUCLEOTIDE SEQUENCE</scope>
    <source>
        <strain evidence="6">Mahy22</strain>
    </source>
</reference>
<accession>A0A7U9TIY6</accession>
<dbReference type="InterPro" id="IPR013154">
    <property type="entry name" value="ADH-like_N"/>
</dbReference>
<keyword evidence="1 4" id="KW-0479">Metal-binding</keyword>
<evidence type="ECO:0000256" key="3">
    <source>
        <dbReference type="ARBA" id="ARBA00023002"/>
    </source>
</evidence>
<proteinExistence type="inferred from homology"/>
<evidence type="ECO:0000256" key="2">
    <source>
        <dbReference type="ARBA" id="ARBA00022833"/>
    </source>
</evidence>
<dbReference type="Gene3D" id="3.90.180.10">
    <property type="entry name" value="Medium-chain alcohol dehydrogenases, catalytic domain"/>
    <property type="match status" value="1"/>
</dbReference>
<organism evidence="6 7">
    <name type="scientific">Mariniplasma anaerobium</name>
    <dbReference type="NCBI Taxonomy" id="2735436"/>
    <lineage>
        <taxon>Bacteria</taxon>
        <taxon>Bacillati</taxon>
        <taxon>Mycoplasmatota</taxon>
        <taxon>Mollicutes</taxon>
        <taxon>Acholeplasmatales</taxon>
        <taxon>Acholeplasmataceae</taxon>
        <taxon>Mariniplasma</taxon>
    </lineage>
</organism>
<dbReference type="InterPro" id="IPR002328">
    <property type="entry name" value="ADH_Zn_CS"/>
</dbReference>
<dbReference type="GO" id="GO:0008270">
    <property type="term" value="F:zinc ion binding"/>
    <property type="evidence" value="ECO:0007669"/>
    <property type="project" value="InterPro"/>
</dbReference>
<sequence>MQMTAIIKEKRDKGCKVTTAIVPEQLKPNEVLIKVLATSICGTDVHIYKWDKWSSKRVNPPNIMGHEFSGQVIKVGNEVTKVKLGDIVSSETHLVCGTCEFCKRGEYHICENTQIIGVDTDGCFAEYIKMPEFNLIVNNMDIDPAYLSIQEPLGNAVHTMLHFDIIDKTVAIVGCGPIGLMGVNIAKAMKSKKIIAIEINPYRIELAKKLGAHVVINPLEENVVERVLEETNGKGVDVVCEFSGNKSAIESSFKYIKAGGKMSMLGITPDLVEFDLSNDFIFKGITMYGVIGRLLFETWNQVTSLIKNHQLDLDLIITHRLPLKEVEKGMEIMISGNSGKIVLIPESKE</sequence>
<comment type="similarity">
    <text evidence="4">Belongs to the zinc-containing alcohol dehydrogenase family.</text>
</comment>
<gene>
    <name evidence="6" type="primary">tdh</name>
    <name evidence="6" type="ORF">MPAN_011600</name>
</gene>
<dbReference type="AlphaFoldDB" id="A0A7U9TIY6"/>
<keyword evidence="7" id="KW-1185">Reference proteome</keyword>
<dbReference type="Gene3D" id="3.40.50.720">
    <property type="entry name" value="NAD(P)-binding Rossmann-like Domain"/>
    <property type="match status" value="1"/>
</dbReference>
<evidence type="ECO:0000259" key="5">
    <source>
        <dbReference type="SMART" id="SM00829"/>
    </source>
</evidence>
<feature type="domain" description="Enoyl reductase (ER)" evidence="5">
    <location>
        <begin position="14"/>
        <end position="343"/>
    </location>
</feature>
<dbReference type="GO" id="GO:0016491">
    <property type="term" value="F:oxidoreductase activity"/>
    <property type="evidence" value="ECO:0007669"/>
    <property type="project" value="UniProtKB-KW"/>
</dbReference>
<protein>
    <submittedName>
        <fullName evidence="6">L-threonine 3-dehydrogenase</fullName>
    </submittedName>
</protein>
<evidence type="ECO:0000256" key="1">
    <source>
        <dbReference type="ARBA" id="ARBA00022723"/>
    </source>
</evidence>
<dbReference type="InterPro" id="IPR050129">
    <property type="entry name" value="Zn_alcohol_dh"/>
</dbReference>
<evidence type="ECO:0000256" key="4">
    <source>
        <dbReference type="RuleBase" id="RU361277"/>
    </source>
</evidence>
<evidence type="ECO:0000313" key="6">
    <source>
        <dbReference type="EMBL" id="BCR36267.1"/>
    </source>
</evidence>
<dbReference type="InterPro" id="IPR036291">
    <property type="entry name" value="NAD(P)-bd_dom_sf"/>
</dbReference>
<dbReference type="RefSeq" id="WP_176238913.1">
    <property type="nucleotide sequence ID" value="NZ_AP024412.1"/>
</dbReference>
<dbReference type="SUPFAM" id="SSF51735">
    <property type="entry name" value="NAD(P)-binding Rossmann-fold domains"/>
    <property type="match status" value="1"/>
</dbReference>
<dbReference type="InterPro" id="IPR020843">
    <property type="entry name" value="ER"/>
</dbReference>